<protein>
    <submittedName>
        <fullName evidence="1">Uncharacterized protein</fullName>
    </submittedName>
</protein>
<reference evidence="1" key="1">
    <citation type="journal article" date="2020" name="Nature">
        <title>Giant virus diversity and host interactions through global metagenomics.</title>
        <authorList>
            <person name="Schulz F."/>
            <person name="Roux S."/>
            <person name="Paez-Espino D."/>
            <person name="Jungbluth S."/>
            <person name="Walsh D.A."/>
            <person name="Denef V.J."/>
            <person name="McMahon K.D."/>
            <person name="Konstantinidis K.T."/>
            <person name="Eloe-Fadrosh E.A."/>
            <person name="Kyrpides N.C."/>
            <person name="Woyke T."/>
        </authorList>
    </citation>
    <scope>NUCLEOTIDE SEQUENCE</scope>
    <source>
        <strain evidence="1">GVMAG-M-3300023174-92</strain>
    </source>
</reference>
<name>A0A6C0DXY8_9ZZZZ</name>
<proteinExistence type="predicted"/>
<sequence>MYMKTWSKHRKGIYSALTRKRRELPVRVNGHVVEIKEGWKSVCIHGSPYDRGFAHGFLLYEELARTMEAYPFLIREKIDHTIEDYIAYSNKHIKPVVIKHFPEIYEEMEGIVAGANARNVHVTLDFLIAWNSHMSIQSQYIPGRRTKEEIHPGRCSAFIATGSATEDGKIVMGHTTHTDFIEGQLSNIIMYVIPHKGMPFIMQTAAGYVASVTDWFVCSSGIVGCETTIWGTNYEPQFGYPFFCRIRRAMQYATTLDEYAEIMQKNNAGDYACSWLFGDVNTNEIMLCELGLTRTNIQKTGNGIYYGMNSTLDFDLRTYETKDDKWNDITASTGSRNVRLNQLLYGEYFGRINIETAKKVLSDHYNPLTKTDVRNRLAVCVHAESDGHLKQGSYAMRGCTDCKIINADMAKEMAFYARFGAACGRTFSVKRHVKKHPKYKKWEPHVYDFKRYKWTKIAFT</sequence>
<dbReference type="InterPro" id="IPR047794">
    <property type="entry name" value="C45_proenzyme-like"/>
</dbReference>
<dbReference type="Gene3D" id="3.60.60.30">
    <property type="match status" value="1"/>
</dbReference>
<evidence type="ECO:0000313" key="1">
    <source>
        <dbReference type="EMBL" id="QHT21348.1"/>
    </source>
</evidence>
<accession>A0A6C0DXY8</accession>
<dbReference type="AlphaFoldDB" id="A0A6C0DXY8"/>
<dbReference type="InterPro" id="IPR047803">
    <property type="entry name" value="DCD1A/B-like"/>
</dbReference>
<dbReference type="NCBIfam" id="NF040521">
    <property type="entry name" value="C45_proenzyme"/>
    <property type="match status" value="1"/>
</dbReference>
<organism evidence="1">
    <name type="scientific">viral metagenome</name>
    <dbReference type="NCBI Taxonomy" id="1070528"/>
    <lineage>
        <taxon>unclassified sequences</taxon>
        <taxon>metagenomes</taxon>
        <taxon>organismal metagenomes</taxon>
    </lineage>
</organism>
<dbReference type="PANTHER" id="PTHR35190:SF2">
    <property type="entry name" value="PROTEIN DCD1B"/>
    <property type="match status" value="1"/>
</dbReference>
<dbReference type="PANTHER" id="PTHR35190">
    <property type="entry name" value="PROTEIN DCD1B"/>
    <property type="match status" value="1"/>
</dbReference>
<dbReference type="EMBL" id="MN739690">
    <property type="protein sequence ID" value="QHT21348.1"/>
    <property type="molecule type" value="Genomic_DNA"/>
</dbReference>